<organism evidence="1">
    <name type="scientific">bioreactor metagenome</name>
    <dbReference type="NCBI Taxonomy" id="1076179"/>
    <lineage>
        <taxon>unclassified sequences</taxon>
        <taxon>metagenomes</taxon>
        <taxon>ecological metagenomes</taxon>
    </lineage>
</organism>
<dbReference type="EMBL" id="VSSQ01002500">
    <property type="protein sequence ID" value="MPM15787.1"/>
    <property type="molecule type" value="Genomic_DNA"/>
</dbReference>
<reference evidence="1" key="1">
    <citation type="submission" date="2019-08" db="EMBL/GenBank/DDBJ databases">
        <authorList>
            <person name="Kucharzyk K."/>
            <person name="Murdoch R.W."/>
            <person name="Higgins S."/>
            <person name="Loffler F."/>
        </authorList>
    </citation>
    <scope>NUCLEOTIDE SEQUENCE</scope>
</reference>
<protein>
    <submittedName>
        <fullName evidence="1">Uncharacterized protein</fullName>
    </submittedName>
</protein>
<gene>
    <name evidence="1" type="ORF">SDC9_62159</name>
</gene>
<accession>A0A644XIK8</accession>
<evidence type="ECO:0000313" key="1">
    <source>
        <dbReference type="EMBL" id="MPM15787.1"/>
    </source>
</evidence>
<dbReference type="AlphaFoldDB" id="A0A644XIK8"/>
<name>A0A644XIK8_9ZZZZ</name>
<proteinExistence type="predicted"/>
<sequence length="108" mass="11920">MNTLSGQSIQEYGQSGYQGLTLTRRHLGNLALVEGNTTNKLHIVMDHIPYNLVSAGNPTIAPYSVISLNGNEILHCCKVPVKIQSLYHNLFVLLETARGRLHYCKSIG</sequence>
<comment type="caution">
    <text evidence="1">The sequence shown here is derived from an EMBL/GenBank/DDBJ whole genome shotgun (WGS) entry which is preliminary data.</text>
</comment>